<proteinExistence type="predicted"/>
<evidence type="ECO:0000313" key="2">
    <source>
        <dbReference type="Proteomes" id="UP000590524"/>
    </source>
</evidence>
<dbReference type="EMBL" id="JACIEU010000011">
    <property type="protein sequence ID" value="MBB4149096.1"/>
    <property type="molecule type" value="Genomic_DNA"/>
</dbReference>
<comment type="caution">
    <text evidence="1">The sequence shown here is derived from an EMBL/GenBank/DDBJ whole genome shotgun (WGS) entry which is preliminary data.</text>
</comment>
<name>A0A7W6LTI2_9SPHN</name>
<organism evidence="1 2">
    <name type="scientific">Sphingobium scionense</name>
    <dbReference type="NCBI Taxonomy" id="1404341"/>
    <lineage>
        <taxon>Bacteria</taxon>
        <taxon>Pseudomonadati</taxon>
        <taxon>Pseudomonadota</taxon>
        <taxon>Alphaproteobacteria</taxon>
        <taxon>Sphingomonadales</taxon>
        <taxon>Sphingomonadaceae</taxon>
        <taxon>Sphingobium</taxon>
    </lineage>
</organism>
<sequence>MAGSTIMLPFANDPQISPLGMLLGIAQAHIDGLASALTTLEPETRENIIATVPQQLRAIIERTQG</sequence>
<dbReference type="AlphaFoldDB" id="A0A7W6LTI2"/>
<keyword evidence="2" id="KW-1185">Reference proteome</keyword>
<protein>
    <submittedName>
        <fullName evidence="1">Uncharacterized protein</fullName>
    </submittedName>
</protein>
<accession>A0A7W6LTI2</accession>
<gene>
    <name evidence="1" type="ORF">GGQ90_002885</name>
</gene>
<dbReference type="RefSeq" id="WP_188082740.1">
    <property type="nucleotide sequence ID" value="NZ_JBHLYA010000020.1"/>
</dbReference>
<reference evidence="1 2" key="1">
    <citation type="submission" date="2020-08" db="EMBL/GenBank/DDBJ databases">
        <title>Genomic Encyclopedia of Type Strains, Phase IV (KMG-IV): sequencing the most valuable type-strain genomes for metagenomic binning, comparative biology and taxonomic classification.</title>
        <authorList>
            <person name="Goeker M."/>
        </authorList>
    </citation>
    <scope>NUCLEOTIDE SEQUENCE [LARGE SCALE GENOMIC DNA]</scope>
    <source>
        <strain evidence="1 2">DSM 19371</strain>
    </source>
</reference>
<evidence type="ECO:0000313" key="1">
    <source>
        <dbReference type="EMBL" id="MBB4149096.1"/>
    </source>
</evidence>
<dbReference type="Proteomes" id="UP000590524">
    <property type="component" value="Unassembled WGS sequence"/>
</dbReference>